<evidence type="ECO:0000313" key="2">
    <source>
        <dbReference type="Proteomes" id="UP000326903"/>
    </source>
</evidence>
<accession>A0A5J5IFL4</accession>
<dbReference type="Proteomes" id="UP000326903">
    <property type="component" value="Unassembled WGS sequence"/>
</dbReference>
<evidence type="ECO:0000313" key="1">
    <source>
        <dbReference type="EMBL" id="KAA9036326.1"/>
    </source>
</evidence>
<organism evidence="1 2">
    <name type="scientific">Ginsengibacter hankyongi</name>
    <dbReference type="NCBI Taxonomy" id="2607284"/>
    <lineage>
        <taxon>Bacteria</taxon>
        <taxon>Pseudomonadati</taxon>
        <taxon>Bacteroidota</taxon>
        <taxon>Chitinophagia</taxon>
        <taxon>Chitinophagales</taxon>
        <taxon>Chitinophagaceae</taxon>
        <taxon>Ginsengibacter</taxon>
    </lineage>
</organism>
<reference evidence="1 2" key="1">
    <citation type="submission" date="2019-09" db="EMBL/GenBank/DDBJ databases">
        <title>Draft genome sequence of Ginsengibacter sp. BR5-29.</title>
        <authorList>
            <person name="Im W.-T."/>
        </authorList>
    </citation>
    <scope>NUCLEOTIDE SEQUENCE [LARGE SCALE GENOMIC DNA]</scope>
    <source>
        <strain evidence="1 2">BR5-29</strain>
    </source>
</reference>
<dbReference type="AlphaFoldDB" id="A0A5J5IFL4"/>
<protein>
    <submittedName>
        <fullName evidence="1">Uncharacterized protein</fullName>
    </submittedName>
</protein>
<dbReference type="EMBL" id="VYQF01000008">
    <property type="protein sequence ID" value="KAA9036326.1"/>
    <property type="molecule type" value="Genomic_DNA"/>
</dbReference>
<dbReference type="RefSeq" id="WP_150416449.1">
    <property type="nucleotide sequence ID" value="NZ_VYQF01000008.1"/>
</dbReference>
<comment type="caution">
    <text evidence="1">The sequence shown here is derived from an EMBL/GenBank/DDBJ whole genome shotgun (WGS) entry which is preliminary data.</text>
</comment>
<sequence>MNIQLIQGNFNSKDALEIISQMMHVKIKYHESKISNNSNEEDIKFREAKIKRLQKDLFDIRDFIQNSGEKINIQSEIHLSK</sequence>
<proteinExistence type="predicted"/>
<gene>
    <name evidence="1" type="ORF">FW778_19010</name>
</gene>
<name>A0A5J5IFL4_9BACT</name>
<keyword evidence="2" id="KW-1185">Reference proteome</keyword>